<name>A0AAN9LPD7_CANGL</name>
<proteinExistence type="predicted"/>
<sequence>MAKTSHMSSASVVIMEVIPQQLFKPHQRGPQKIPLPLLSSSLLKHATCLQNHSSVAPALGNTTQLSFNEGLPSKIEIMARQSMVITMKTERVDVHGSLSSMGYSNGHQIQLSKSPNQVLPNADLRKAAYNLLGVHANGTSIGPCSMARWWAPTSGLAGY</sequence>
<dbReference type="Proteomes" id="UP001367508">
    <property type="component" value="Unassembled WGS sequence"/>
</dbReference>
<keyword evidence="2" id="KW-1185">Reference proteome</keyword>
<organism evidence="1 2">
    <name type="scientific">Canavalia gladiata</name>
    <name type="common">Sword bean</name>
    <name type="synonym">Dolichos gladiatus</name>
    <dbReference type="NCBI Taxonomy" id="3824"/>
    <lineage>
        <taxon>Eukaryota</taxon>
        <taxon>Viridiplantae</taxon>
        <taxon>Streptophyta</taxon>
        <taxon>Embryophyta</taxon>
        <taxon>Tracheophyta</taxon>
        <taxon>Spermatophyta</taxon>
        <taxon>Magnoliopsida</taxon>
        <taxon>eudicotyledons</taxon>
        <taxon>Gunneridae</taxon>
        <taxon>Pentapetalae</taxon>
        <taxon>rosids</taxon>
        <taxon>fabids</taxon>
        <taxon>Fabales</taxon>
        <taxon>Fabaceae</taxon>
        <taxon>Papilionoideae</taxon>
        <taxon>50 kb inversion clade</taxon>
        <taxon>NPAAA clade</taxon>
        <taxon>indigoferoid/millettioid clade</taxon>
        <taxon>Phaseoleae</taxon>
        <taxon>Canavalia</taxon>
    </lineage>
</organism>
<evidence type="ECO:0000313" key="1">
    <source>
        <dbReference type="EMBL" id="KAK7339646.1"/>
    </source>
</evidence>
<comment type="caution">
    <text evidence="1">The sequence shown here is derived from an EMBL/GenBank/DDBJ whole genome shotgun (WGS) entry which is preliminary data.</text>
</comment>
<reference evidence="1 2" key="1">
    <citation type="submission" date="2024-01" db="EMBL/GenBank/DDBJ databases">
        <title>The genomes of 5 underutilized Papilionoideae crops provide insights into root nodulation and disease resistanc.</title>
        <authorList>
            <person name="Jiang F."/>
        </authorList>
    </citation>
    <scope>NUCLEOTIDE SEQUENCE [LARGE SCALE GENOMIC DNA]</scope>
    <source>
        <strain evidence="1">LVBAO_FW01</strain>
        <tissue evidence="1">Leaves</tissue>
    </source>
</reference>
<gene>
    <name evidence="1" type="ORF">VNO77_20325</name>
</gene>
<dbReference type="AlphaFoldDB" id="A0AAN9LPD7"/>
<accession>A0AAN9LPD7</accession>
<evidence type="ECO:0000313" key="2">
    <source>
        <dbReference type="Proteomes" id="UP001367508"/>
    </source>
</evidence>
<dbReference type="EMBL" id="JAYMYQ010000004">
    <property type="protein sequence ID" value="KAK7339646.1"/>
    <property type="molecule type" value="Genomic_DNA"/>
</dbReference>
<protein>
    <submittedName>
        <fullName evidence="1">Uncharacterized protein</fullName>
    </submittedName>
</protein>